<evidence type="ECO:0000256" key="1">
    <source>
        <dbReference type="ARBA" id="ARBA00004642"/>
    </source>
</evidence>
<dbReference type="Gene3D" id="3.30.70.330">
    <property type="match status" value="1"/>
</dbReference>
<sequence length="258" mass="28604">MHCPRPDTFATTVAPKWQRHDFLPIVELKGAKNRLTTDVIAKFLPQTILPCICSPIVCQFVIVVKVVPLLILSLGTVDSYLTRSSPPQSCLISLLRTSYQAPVSGPNGVAPGPGGPQFMLTSLYVGDPDASITDEQLFQTFSQVAHVASVRVCRDLATGRSISYGYVNYNNPRGAARALDLFNFTPLYNKPIHIMYSQRHPNFHKSGTANIFIKETKMFKRLKKAGKHTKMVEQFGSFDEEGLLFDDIFGEEEASFCG</sequence>
<dbReference type="InterPro" id="IPR035979">
    <property type="entry name" value="RBD_domain_sf"/>
</dbReference>
<evidence type="ECO:0000256" key="2">
    <source>
        <dbReference type="ARBA" id="ARBA00022884"/>
    </source>
</evidence>
<proteinExistence type="predicted"/>
<evidence type="ECO:0000256" key="4">
    <source>
        <dbReference type="PROSITE-ProRule" id="PRU00176"/>
    </source>
</evidence>
<dbReference type="SUPFAM" id="SSF54928">
    <property type="entry name" value="RNA-binding domain, RBD"/>
    <property type="match status" value="1"/>
</dbReference>
<dbReference type="AlphaFoldDB" id="A0A5D2P0V2"/>
<dbReference type="GO" id="GO:0003723">
    <property type="term" value="F:RNA binding"/>
    <property type="evidence" value="ECO:0007669"/>
    <property type="project" value="UniProtKB-UniRule"/>
</dbReference>
<feature type="domain" description="RRM" evidence="5">
    <location>
        <begin position="121"/>
        <end position="199"/>
    </location>
</feature>
<dbReference type="Proteomes" id="UP000322667">
    <property type="component" value="Chromosome A09"/>
</dbReference>
<dbReference type="PANTHER" id="PTHR13798:SF11">
    <property type="entry name" value="RNA-BINDING PROTEIN 7-RELATED"/>
    <property type="match status" value="1"/>
</dbReference>
<dbReference type="PROSITE" id="PS50102">
    <property type="entry name" value="RRM"/>
    <property type="match status" value="1"/>
</dbReference>
<dbReference type="InterPro" id="IPR052285">
    <property type="entry name" value="NEXT_complex_subunit"/>
</dbReference>
<dbReference type="GO" id="GO:0005654">
    <property type="term" value="C:nucleoplasm"/>
    <property type="evidence" value="ECO:0007669"/>
    <property type="project" value="UniProtKB-SubCell"/>
</dbReference>
<keyword evidence="7" id="KW-1185">Reference proteome</keyword>
<keyword evidence="2 4" id="KW-0694">RNA-binding</keyword>
<dbReference type="EMBL" id="CM017618">
    <property type="protein sequence ID" value="TYI09932.1"/>
    <property type="molecule type" value="Genomic_DNA"/>
</dbReference>
<keyword evidence="3" id="KW-0539">Nucleus</keyword>
<dbReference type="Pfam" id="PF00076">
    <property type="entry name" value="RRM_1"/>
    <property type="match status" value="1"/>
</dbReference>
<protein>
    <recommendedName>
        <fullName evidence="5">RRM domain-containing protein</fullName>
    </recommendedName>
</protein>
<dbReference type="InterPro" id="IPR000504">
    <property type="entry name" value="RRM_dom"/>
</dbReference>
<dbReference type="SMART" id="SM00360">
    <property type="entry name" value="RRM"/>
    <property type="match status" value="1"/>
</dbReference>
<dbReference type="PANTHER" id="PTHR13798">
    <property type="entry name" value="RNA BINDING MOTIF RBM PROTEIN -RELATED"/>
    <property type="match status" value="1"/>
</dbReference>
<reference evidence="6 7" key="1">
    <citation type="submission" date="2019-07" db="EMBL/GenBank/DDBJ databases">
        <title>WGS assembly of Gossypium tomentosum.</title>
        <authorList>
            <person name="Chen Z.J."/>
            <person name="Sreedasyam A."/>
            <person name="Ando A."/>
            <person name="Song Q."/>
            <person name="De L."/>
            <person name="Hulse-Kemp A."/>
            <person name="Ding M."/>
            <person name="Ye W."/>
            <person name="Kirkbride R."/>
            <person name="Jenkins J."/>
            <person name="Plott C."/>
            <person name="Lovell J."/>
            <person name="Lin Y.-M."/>
            <person name="Vaughn R."/>
            <person name="Liu B."/>
            <person name="Li W."/>
            <person name="Simpson S."/>
            <person name="Scheffler B."/>
            <person name="Saski C."/>
            <person name="Grover C."/>
            <person name="Hu G."/>
            <person name="Conover J."/>
            <person name="Carlson J."/>
            <person name="Shu S."/>
            <person name="Boston L."/>
            <person name="Williams M."/>
            <person name="Peterson D."/>
            <person name="Mcgee K."/>
            <person name="Jones D."/>
            <person name="Wendel J."/>
            <person name="Stelly D."/>
            <person name="Grimwood J."/>
            <person name="Schmutz J."/>
        </authorList>
    </citation>
    <scope>NUCLEOTIDE SEQUENCE [LARGE SCALE GENOMIC DNA]</scope>
    <source>
        <strain evidence="6">7179.01</strain>
    </source>
</reference>
<evidence type="ECO:0000313" key="6">
    <source>
        <dbReference type="EMBL" id="TYI09932.1"/>
    </source>
</evidence>
<dbReference type="InterPro" id="IPR012677">
    <property type="entry name" value="Nucleotide-bd_a/b_plait_sf"/>
</dbReference>
<name>A0A5D2P0V2_GOSTO</name>
<evidence type="ECO:0000259" key="5">
    <source>
        <dbReference type="PROSITE" id="PS50102"/>
    </source>
</evidence>
<accession>A0A5D2P0V2</accession>
<comment type="subcellular location">
    <subcellularLocation>
        <location evidence="1">Nucleus</location>
        <location evidence="1">Nucleoplasm</location>
    </subcellularLocation>
</comment>
<organism evidence="6 7">
    <name type="scientific">Gossypium tomentosum</name>
    <name type="common">Hawaiian cotton</name>
    <name type="synonym">Gossypium sandvicense</name>
    <dbReference type="NCBI Taxonomy" id="34277"/>
    <lineage>
        <taxon>Eukaryota</taxon>
        <taxon>Viridiplantae</taxon>
        <taxon>Streptophyta</taxon>
        <taxon>Embryophyta</taxon>
        <taxon>Tracheophyta</taxon>
        <taxon>Spermatophyta</taxon>
        <taxon>Magnoliopsida</taxon>
        <taxon>eudicotyledons</taxon>
        <taxon>Gunneridae</taxon>
        <taxon>Pentapetalae</taxon>
        <taxon>rosids</taxon>
        <taxon>malvids</taxon>
        <taxon>Malvales</taxon>
        <taxon>Malvaceae</taxon>
        <taxon>Malvoideae</taxon>
        <taxon>Gossypium</taxon>
    </lineage>
</organism>
<gene>
    <name evidence="6" type="ORF">ES332_A09G105300v1</name>
</gene>
<evidence type="ECO:0000313" key="7">
    <source>
        <dbReference type="Proteomes" id="UP000322667"/>
    </source>
</evidence>
<evidence type="ECO:0000256" key="3">
    <source>
        <dbReference type="ARBA" id="ARBA00023242"/>
    </source>
</evidence>